<gene>
    <name evidence="1" type="ORF">QEH59_14755</name>
</gene>
<accession>A0ABU1ALL5</accession>
<dbReference type="RefSeq" id="WP_308986142.1">
    <property type="nucleotide sequence ID" value="NZ_JARXIC010000029.1"/>
</dbReference>
<keyword evidence="2" id="KW-1185">Reference proteome</keyword>
<organism evidence="1 2">
    <name type="scientific">Thalassobacterium sedimentorum</name>
    <dbReference type="NCBI Taxonomy" id="3041258"/>
    <lineage>
        <taxon>Bacteria</taxon>
        <taxon>Pseudomonadati</taxon>
        <taxon>Verrucomicrobiota</taxon>
        <taxon>Opitutia</taxon>
        <taxon>Puniceicoccales</taxon>
        <taxon>Coraliomargaritaceae</taxon>
        <taxon>Thalassobacterium</taxon>
    </lineage>
</organism>
<comment type="caution">
    <text evidence="1">The sequence shown here is derived from an EMBL/GenBank/DDBJ whole genome shotgun (WGS) entry which is preliminary data.</text>
</comment>
<sequence length="115" mass="12756">MKEATKSIIELAINNDDQVDPQIVEFIMMALAGNLPGPSCNQNHSTNEPLLLKMNDAAKKLGVSRVTFWRLVNTGAIKPIEIFDGVFRYSYGDLVNLSQQRSQYKPKARGMNSAA</sequence>
<dbReference type="InterPro" id="IPR009061">
    <property type="entry name" value="DNA-bd_dom_put_sf"/>
</dbReference>
<proteinExistence type="predicted"/>
<name>A0ABU1ALL5_9BACT</name>
<evidence type="ECO:0000313" key="1">
    <source>
        <dbReference type="EMBL" id="MDQ8195692.1"/>
    </source>
</evidence>
<protein>
    <submittedName>
        <fullName evidence="1">Helix-turn-helix domain-containing protein</fullName>
    </submittedName>
</protein>
<evidence type="ECO:0000313" key="2">
    <source>
        <dbReference type="Proteomes" id="UP001243717"/>
    </source>
</evidence>
<dbReference type="Proteomes" id="UP001243717">
    <property type="component" value="Unassembled WGS sequence"/>
</dbReference>
<dbReference type="EMBL" id="JARXIC010000029">
    <property type="protein sequence ID" value="MDQ8195692.1"/>
    <property type="molecule type" value="Genomic_DNA"/>
</dbReference>
<reference evidence="1 2" key="1">
    <citation type="submission" date="2023-04" db="EMBL/GenBank/DDBJ databases">
        <title>A novel bacteria isolated from coastal sediment.</title>
        <authorList>
            <person name="Liu X.-J."/>
            <person name="Du Z.-J."/>
        </authorList>
    </citation>
    <scope>NUCLEOTIDE SEQUENCE [LARGE SCALE GENOMIC DNA]</scope>
    <source>
        <strain evidence="1 2">SDUM461004</strain>
    </source>
</reference>
<dbReference type="SUPFAM" id="SSF46955">
    <property type="entry name" value="Putative DNA-binding domain"/>
    <property type="match status" value="1"/>
</dbReference>